<proteinExistence type="predicted"/>
<dbReference type="Proteomes" id="UP000004754">
    <property type="component" value="Unassembled WGS sequence"/>
</dbReference>
<keyword evidence="2" id="KW-1185">Reference proteome</keyword>
<dbReference type="RefSeq" id="WP_006599377.1">
    <property type="nucleotide sequence ID" value="NZ_GL622359.1"/>
</dbReference>
<gene>
    <name evidence="1" type="ORF">HMP0721_1955</name>
</gene>
<dbReference type="EMBL" id="AEQN01000024">
    <property type="protein sequence ID" value="EFV00995.1"/>
    <property type="molecule type" value="Genomic_DNA"/>
</dbReference>
<evidence type="ECO:0000313" key="2">
    <source>
        <dbReference type="Proteomes" id="UP000004754"/>
    </source>
</evidence>
<evidence type="ECO:0000313" key="1">
    <source>
        <dbReference type="EMBL" id="EFV00995.1"/>
    </source>
</evidence>
<dbReference type="STRING" id="887929.HMP0721_1955"/>
<sequence>MDEVTFRRLMRESGIPQAETERTIRMVEAVRAGDPAADIHIPIDYTRVFEGMCVTREKRG</sequence>
<dbReference type="HOGENOM" id="CLU_2938128_0_0_9"/>
<reference evidence="1 2" key="1">
    <citation type="submission" date="2010-12" db="EMBL/GenBank/DDBJ databases">
        <authorList>
            <person name="Muzny D."/>
            <person name="Qin X."/>
            <person name="Deng J."/>
            <person name="Jiang H."/>
            <person name="Liu Y."/>
            <person name="Qu J."/>
            <person name="Song X.-Z."/>
            <person name="Zhang L."/>
            <person name="Thornton R."/>
            <person name="Coyle M."/>
            <person name="Francisco L."/>
            <person name="Jackson L."/>
            <person name="Javaid M."/>
            <person name="Korchina V."/>
            <person name="Kovar C."/>
            <person name="Mata R."/>
            <person name="Mathew T."/>
            <person name="Ngo R."/>
            <person name="Nguyen L."/>
            <person name="Nguyen N."/>
            <person name="Okwuonu G."/>
            <person name="Ongeri F."/>
            <person name="Pham C."/>
            <person name="Simmons D."/>
            <person name="Wilczek-Boney K."/>
            <person name="Hale W."/>
            <person name="Jakkamsetti A."/>
            <person name="Pham P."/>
            <person name="Ruth R."/>
            <person name="San Lucas F."/>
            <person name="Warren J."/>
            <person name="Zhang J."/>
            <person name="Zhao Z."/>
            <person name="Zhou C."/>
            <person name="Zhu D."/>
            <person name="Lee S."/>
            <person name="Bess C."/>
            <person name="Blankenburg K."/>
            <person name="Forbes L."/>
            <person name="Fu Q."/>
            <person name="Gubbala S."/>
            <person name="Hirani K."/>
            <person name="Jayaseelan J.C."/>
            <person name="Lara F."/>
            <person name="Munidasa M."/>
            <person name="Palculict T."/>
            <person name="Patil S."/>
            <person name="Pu L.-L."/>
            <person name="Saada N."/>
            <person name="Tang L."/>
            <person name="Weissenberger G."/>
            <person name="Zhu Y."/>
            <person name="Hemphill L."/>
            <person name="Shang Y."/>
            <person name="Youmans B."/>
            <person name="Ayvaz T."/>
            <person name="Ross M."/>
            <person name="Santibanez J."/>
            <person name="Aqrawi P."/>
            <person name="Gross S."/>
            <person name="Joshi V."/>
            <person name="Fowler G."/>
            <person name="Nazareth L."/>
            <person name="Reid J."/>
            <person name="Worley K."/>
            <person name="Petrosino J."/>
            <person name="Highlander S."/>
            <person name="Gibbs R."/>
        </authorList>
    </citation>
    <scope>NUCLEOTIDE SEQUENCE [LARGE SCALE GENOMIC DNA]</scope>
    <source>
        <strain evidence="1 2">ATCC 23263</strain>
    </source>
</reference>
<name>E6MIX0_9FIRM</name>
<accession>E6MIX0</accession>
<protein>
    <submittedName>
        <fullName evidence="1">Uncharacterized protein</fullName>
    </submittedName>
</protein>
<comment type="caution">
    <text evidence="1">The sequence shown here is derived from an EMBL/GenBank/DDBJ whole genome shotgun (WGS) entry which is preliminary data.</text>
</comment>
<organism evidence="1 2">
    <name type="scientific">Pseudoramibacter alactolyticus ATCC 23263</name>
    <dbReference type="NCBI Taxonomy" id="887929"/>
    <lineage>
        <taxon>Bacteria</taxon>
        <taxon>Bacillati</taxon>
        <taxon>Bacillota</taxon>
        <taxon>Clostridia</taxon>
        <taxon>Eubacteriales</taxon>
        <taxon>Eubacteriaceae</taxon>
        <taxon>Pseudoramibacter</taxon>
    </lineage>
</organism>
<dbReference type="AlphaFoldDB" id="E6MIX0"/>